<proteinExistence type="predicted"/>
<dbReference type="GO" id="GO:0003677">
    <property type="term" value="F:DNA binding"/>
    <property type="evidence" value="ECO:0007669"/>
    <property type="project" value="UniProtKB-KW"/>
</dbReference>
<dbReference type="Pfam" id="PF13309">
    <property type="entry name" value="HTH_22"/>
    <property type="match status" value="1"/>
</dbReference>
<accession>A0A1G7N0K7</accession>
<keyword evidence="3" id="KW-0238">DNA-binding</keyword>
<evidence type="ECO:0000259" key="1">
    <source>
        <dbReference type="Pfam" id="PF08348"/>
    </source>
</evidence>
<keyword evidence="4" id="KW-1185">Reference proteome</keyword>
<dbReference type="STRING" id="1123285.SAMN05660235_02366"/>
<dbReference type="OrthoDB" id="9796595at2"/>
<evidence type="ECO:0000313" key="3">
    <source>
        <dbReference type="EMBL" id="SDF67625.1"/>
    </source>
</evidence>
<dbReference type="RefSeq" id="WP_093691129.1">
    <property type="nucleotide sequence ID" value="NZ_FNBU01000021.1"/>
</dbReference>
<reference evidence="4" key="1">
    <citation type="submission" date="2016-10" db="EMBL/GenBank/DDBJ databases">
        <authorList>
            <person name="Varghese N."/>
            <person name="Submissions S."/>
        </authorList>
    </citation>
    <scope>NUCLEOTIDE SEQUENCE [LARGE SCALE GENOMIC DNA]</scope>
    <source>
        <strain evidence="4">DSM 23256</strain>
    </source>
</reference>
<dbReference type="Pfam" id="PF08348">
    <property type="entry name" value="PAS_6"/>
    <property type="match status" value="1"/>
</dbReference>
<dbReference type="AlphaFoldDB" id="A0A1G7N0K7"/>
<evidence type="ECO:0000313" key="4">
    <source>
        <dbReference type="Proteomes" id="UP000243333"/>
    </source>
</evidence>
<evidence type="ECO:0000259" key="2">
    <source>
        <dbReference type="Pfam" id="PF13309"/>
    </source>
</evidence>
<dbReference type="InterPro" id="IPR013559">
    <property type="entry name" value="YheO"/>
</dbReference>
<dbReference type="Proteomes" id="UP000243333">
    <property type="component" value="Unassembled WGS sequence"/>
</dbReference>
<gene>
    <name evidence="3" type="ORF">SAMN05660235_02366</name>
</gene>
<feature type="domain" description="Transcriptional regulator DauR-like HTH" evidence="2">
    <location>
        <begin position="144"/>
        <end position="204"/>
    </location>
</feature>
<dbReference type="InterPro" id="IPR039446">
    <property type="entry name" value="DauR-like"/>
</dbReference>
<protein>
    <submittedName>
        <fullName evidence="3">Predicted transcriptional regulator YheO, contains PAS and DNA-binding HTH domains</fullName>
    </submittedName>
</protein>
<dbReference type="PANTHER" id="PTHR35568:SF1">
    <property type="entry name" value="TRANSCRIPTIONAL REGULATOR DAUR"/>
    <property type="match status" value="1"/>
</dbReference>
<name>A0A1G7N0K7_9FIRM</name>
<dbReference type="InterPro" id="IPR039445">
    <property type="entry name" value="DauR-like_HTH"/>
</dbReference>
<organism evidence="3 4">
    <name type="scientific">Sporolituus thermophilus DSM 23256</name>
    <dbReference type="NCBI Taxonomy" id="1123285"/>
    <lineage>
        <taxon>Bacteria</taxon>
        <taxon>Bacillati</taxon>
        <taxon>Bacillota</taxon>
        <taxon>Negativicutes</taxon>
        <taxon>Selenomonadales</taxon>
        <taxon>Sporomusaceae</taxon>
        <taxon>Sporolituus</taxon>
    </lineage>
</organism>
<feature type="domain" description="YheO-like" evidence="1">
    <location>
        <begin position="8"/>
        <end position="116"/>
    </location>
</feature>
<dbReference type="PANTHER" id="PTHR35568">
    <property type="entry name" value="TRANSCRIPTIONAL REGULATOR DAUR"/>
    <property type="match status" value="1"/>
</dbReference>
<sequence length="215" mass="23973">MQPLHPKLQALLPVADAIHATVGVYSEVVIHDVTRPEQSVVYIVGNVTNRQVGAPLTDLVLENLRKYGDDCKDILNYGTTTRDGKTLRSSTTFVRDDDGHIIGCLCINVDLTPMLSWKYFLEKSLAVETGAVKETFSNDVSEALNSIIKSILENYHIPVANLPREEKLNIIKQLDEKGVFLVKGAVDQVAATLGVSRYSIYNYLEEVRSQRSRQL</sequence>
<dbReference type="EMBL" id="FNBU01000021">
    <property type="protein sequence ID" value="SDF67625.1"/>
    <property type="molecule type" value="Genomic_DNA"/>
</dbReference>